<feature type="domain" description="HTH marR-type" evidence="4">
    <location>
        <begin position="17"/>
        <end position="150"/>
    </location>
</feature>
<keyword evidence="3" id="KW-0804">Transcription</keyword>
<evidence type="ECO:0000256" key="1">
    <source>
        <dbReference type="ARBA" id="ARBA00023015"/>
    </source>
</evidence>
<dbReference type="PROSITE" id="PS50995">
    <property type="entry name" value="HTH_MARR_2"/>
    <property type="match status" value="1"/>
</dbReference>
<evidence type="ECO:0000313" key="6">
    <source>
        <dbReference type="Proteomes" id="UP000536179"/>
    </source>
</evidence>
<evidence type="ECO:0000313" key="5">
    <source>
        <dbReference type="EMBL" id="MBB3205255.1"/>
    </source>
</evidence>
<dbReference type="InterPro" id="IPR039422">
    <property type="entry name" value="MarR/SlyA-like"/>
</dbReference>
<keyword evidence="2 5" id="KW-0238">DNA-binding</keyword>
<name>A0A7W5H4T1_9BACT</name>
<dbReference type="SUPFAM" id="SSF46785">
    <property type="entry name" value="Winged helix' DNA-binding domain"/>
    <property type="match status" value="1"/>
</dbReference>
<dbReference type="GO" id="GO:0006950">
    <property type="term" value="P:response to stress"/>
    <property type="evidence" value="ECO:0007669"/>
    <property type="project" value="TreeGrafter"/>
</dbReference>
<accession>A0A7W5H4T1</accession>
<evidence type="ECO:0000256" key="2">
    <source>
        <dbReference type="ARBA" id="ARBA00023125"/>
    </source>
</evidence>
<organism evidence="5 6">
    <name type="scientific">Aporhodopirellula rubra</name>
    <dbReference type="NCBI Taxonomy" id="980271"/>
    <lineage>
        <taxon>Bacteria</taxon>
        <taxon>Pseudomonadati</taxon>
        <taxon>Planctomycetota</taxon>
        <taxon>Planctomycetia</taxon>
        <taxon>Pirellulales</taxon>
        <taxon>Pirellulaceae</taxon>
        <taxon>Aporhodopirellula</taxon>
    </lineage>
</organism>
<gene>
    <name evidence="5" type="ORF">FHS27_001055</name>
</gene>
<dbReference type="InterPro" id="IPR036390">
    <property type="entry name" value="WH_DNA-bd_sf"/>
</dbReference>
<dbReference type="InterPro" id="IPR000835">
    <property type="entry name" value="HTH_MarR-typ"/>
</dbReference>
<keyword evidence="1" id="KW-0805">Transcription regulation</keyword>
<dbReference type="InterPro" id="IPR036388">
    <property type="entry name" value="WH-like_DNA-bd_sf"/>
</dbReference>
<dbReference type="GO" id="GO:0003677">
    <property type="term" value="F:DNA binding"/>
    <property type="evidence" value="ECO:0007669"/>
    <property type="project" value="UniProtKB-KW"/>
</dbReference>
<dbReference type="PROSITE" id="PS01117">
    <property type="entry name" value="HTH_MARR_1"/>
    <property type="match status" value="1"/>
</dbReference>
<sequence>MNLREELKRPVPFASLEQETLLNLLRVGDQLDNKVSRLFRTHGLTLSRFNVLRNLDLADRPLTCGEIGERMIQVVPAVTSLVDQLEKHDLVVRRRCQRDRRVVYIAITEEGRRLCEELRDPLDQLEMRLMGKMTQKDLKSLIRLLGKVRASIASAEEADAG</sequence>
<dbReference type="PANTHER" id="PTHR33164">
    <property type="entry name" value="TRANSCRIPTIONAL REGULATOR, MARR FAMILY"/>
    <property type="match status" value="1"/>
</dbReference>
<dbReference type="GO" id="GO:0003700">
    <property type="term" value="F:DNA-binding transcription factor activity"/>
    <property type="evidence" value="ECO:0007669"/>
    <property type="project" value="InterPro"/>
</dbReference>
<dbReference type="AlphaFoldDB" id="A0A7W5H4T1"/>
<dbReference type="InterPro" id="IPR023187">
    <property type="entry name" value="Tscrpt_reg_MarR-type_CS"/>
</dbReference>
<dbReference type="EMBL" id="JACHXU010000003">
    <property type="protein sequence ID" value="MBB3205255.1"/>
    <property type="molecule type" value="Genomic_DNA"/>
</dbReference>
<dbReference type="PANTHER" id="PTHR33164:SF101">
    <property type="entry name" value="TRANSCRIPTIONAL REPRESSOR MPRA"/>
    <property type="match status" value="1"/>
</dbReference>
<dbReference type="Pfam" id="PF12802">
    <property type="entry name" value="MarR_2"/>
    <property type="match status" value="1"/>
</dbReference>
<dbReference type="PRINTS" id="PR00598">
    <property type="entry name" value="HTHMARR"/>
</dbReference>
<dbReference type="SMART" id="SM00347">
    <property type="entry name" value="HTH_MARR"/>
    <property type="match status" value="1"/>
</dbReference>
<dbReference type="Proteomes" id="UP000536179">
    <property type="component" value="Unassembled WGS sequence"/>
</dbReference>
<reference evidence="5 6" key="1">
    <citation type="submission" date="2020-08" db="EMBL/GenBank/DDBJ databases">
        <title>Genomic Encyclopedia of Type Strains, Phase III (KMG-III): the genomes of soil and plant-associated and newly described type strains.</title>
        <authorList>
            <person name="Whitman W."/>
        </authorList>
    </citation>
    <scope>NUCLEOTIDE SEQUENCE [LARGE SCALE GENOMIC DNA]</scope>
    <source>
        <strain evidence="5 6">CECT 8075</strain>
    </source>
</reference>
<comment type="caution">
    <text evidence="5">The sequence shown here is derived from an EMBL/GenBank/DDBJ whole genome shotgun (WGS) entry which is preliminary data.</text>
</comment>
<proteinExistence type="predicted"/>
<keyword evidence="6" id="KW-1185">Reference proteome</keyword>
<evidence type="ECO:0000256" key="3">
    <source>
        <dbReference type="ARBA" id="ARBA00023163"/>
    </source>
</evidence>
<protein>
    <submittedName>
        <fullName evidence="5">DNA-binding MarR family transcriptional regulator</fullName>
    </submittedName>
</protein>
<dbReference type="Gene3D" id="1.10.10.10">
    <property type="entry name" value="Winged helix-like DNA-binding domain superfamily/Winged helix DNA-binding domain"/>
    <property type="match status" value="1"/>
</dbReference>
<evidence type="ECO:0000259" key="4">
    <source>
        <dbReference type="PROSITE" id="PS50995"/>
    </source>
</evidence>
<dbReference type="RefSeq" id="WP_184302571.1">
    <property type="nucleotide sequence ID" value="NZ_JACHXU010000003.1"/>
</dbReference>